<organism evidence="2 3">
    <name type="scientific">Geopseudomonas sagittaria</name>
    <dbReference type="NCBI Taxonomy" id="1135990"/>
    <lineage>
        <taxon>Bacteria</taxon>
        <taxon>Pseudomonadati</taxon>
        <taxon>Pseudomonadota</taxon>
        <taxon>Gammaproteobacteria</taxon>
        <taxon>Pseudomonadales</taxon>
        <taxon>Pseudomonadaceae</taxon>
        <taxon>Geopseudomonas</taxon>
    </lineage>
</organism>
<keyword evidence="3" id="KW-1185">Reference proteome</keyword>
<dbReference type="OrthoDB" id="6189582at2"/>
<feature type="coiled-coil region" evidence="1">
    <location>
        <begin position="214"/>
        <end position="284"/>
    </location>
</feature>
<dbReference type="RefSeq" id="WP_092432576.1">
    <property type="nucleotide sequence ID" value="NZ_FOXM01000011.1"/>
</dbReference>
<gene>
    <name evidence="2" type="ORF">SAMN05216229_11164</name>
</gene>
<feature type="coiled-coil region" evidence="1">
    <location>
        <begin position="309"/>
        <end position="349"/>
    </location>
</feature>
<evidence type="ECO:0008006" key="4">
    <source>
        <dbReference type="Google" id="ProtNLM"/>
    </source>
</evidence>
<protein>
    <recommendedName>
        <fullName evidence="4">Chromosome partitioning protein ParA</fullName>
    </recommendedName>
</protein>
<dbReference type="AlphaFoldDB" id="A0A1I5VNL8"/>
<name>A0A1I5VNL8_9GAMM</name>
<keyword evidence="1" id="KW-0175">Coiled coil</keyword>
<evidence type="ECO:0000313" key="3">
    <source>
        <dbReference type="Proteomes" id="UP000243084"/>
    </source>
</evidence>
<sequence>MSLQKKPQMVESVMFFNERGICKEMLYPEFEALLDGVVNLPEFAAQQLRAAFVLINPRLLVKAAVFFYIDFGDKGEADRGWNIPLRHLAERSGSGPDLGSGPIRLACRSQCPVSWHQMHLWDPSLSPAQNDLLLIRDAAKRNNLGVLVEDETAQAVEPAKLHMASEHKWYMQPDDLELIRSEEAARKADKNEQEQRLKAAQMIKQQRLRISSLSQQHEEELARLRLQAEQREQALQAQLATVERALAEQTQRNDALKARLTAQAESFRQAHENMDRQLQALAHNGRSELDGLRAQFEQEAQARISAALLESQERLASQETQLASQARQEAQLRAELSQVAAERDRLAREGGEQILERLAGQGVVFVAYHPGAGHLTIPLQDMGAYQRNPQAYAAAKCFVSEAQYGQWLAHYQQPSCVAQLPSGNRCNMPIDRVDSPSRFVGGESDCCARHRSSARQRTLGQ</sequence>
<accession>A0A1I5VNL8</accession>
<dbReference type="EMBL" id="FOXM01000011">
    <property type="protein sequence ID" value="SFQ09144.1"/>
    <property type="molecule type" value="Genomic_DNA"/>
</dbReference>
<reference evidence="3" key="1">
    <citation type="submission" date="2016-10" db="EMBL/GenBank/DDBJ databases">
        <authorList>
            <person name="Varghese N."/>
            <person name="Submissions S."/>
        </authorList>
    </citation>
    <scope>NUCLEOTIDE SEQUENCE [LARGE SCALE GENOMIC DNA]</scope>
    <source>
        <strain evidence="3">JCM 18195</strain>
    </source>
</reference>
<proteinExistence type="predicted"/>
<evidence type="ECO:0000256" key="1">
    <source>
        <dbReference type="SAM" id="Coils"/>
    </source>
</evidence>
<evidence type="ECO:0000313" key="2">
    <source>
        <dbReference type="EMBL" id="SFQ09144.1"/>
    </source>
</evidence>
<dbReference type="Proteomes" id="UP000243084">
    <property type="component" value="Unassembled WGS sequence"/>
</dbReference>